<feature type="region of interest" description="Disordered" evidence="1">
    <location>
        <begin position="520"/>
        <end position="543"/>
    </location>
</feature>
<feature type="compositionally biased region" description="Acidic residues" evidence="1">
    <location>
        <begin position="520"/>
        <end position="529"/>
    </location>
</feature>
<dbReference type="Proteomes" id="UP000053890">
    <property type="component" value="Unassembled WGS sequence"/>
</dbReference>
<dbReference type="GO" id="GO:0061630">
    <property type="term" value="F:ubiquitin protein ligase activity"/>
    <property type="evidence" value="ECO:0007669"/>
    <property type="project" value="TreeGrafter"/>
</dbReference>
<dbReference type="GO" id="GO:0000209">
    <property type="term" value="P:protein polyubiquitination"/>
    <property type="evidence" value="ECO:0007669"/>
    <property type="project" value="TreeGrafter"/>
</dbReference>
<dbReference type="OMA" id="NEFVHAH"/>
<evidence type="ECO:0008006" key="4">
    <source>
        <dbReference type="Google" id="ProtNLM"/>
    </source>
</evidence>
<evidence type="ECO:0000256" key="1">
    <source>
        <dbReference type="SAM" id="MobiDB-lite"/>
    </source>
</evidence>
<sequence length="1173" mass="125607">MATLERPSPASAPPAQVAQPASSSSFDPAAVPLGPTALARLVTSHDHDQHSRGDGDDLVQLGQEQLFSGARTGGARDQVAREGDGAGGSVGARHRPAESSQELLGSLGAAKHVFLSALSSLLHDHLGATSRPVSALVEGVPTASTSTSSPPPPNPFADPPAPTFQPADQRTADEQGSPLPPQNPPDIVLSALVGTLRRQSATSLATPLPPMSSVERVSPLIGSRRSAQSSASADGALLEELQARIEVTAGEILPPTEADLARTLASLLICIERLAVISRFDEPHGRTSRASRPASPVQPSSNVYEALEREAAALIQSGKDQPSTSPEAVVGAVRQVEQAERDLLWGRVDDLSERVKLLSRRRAEGAEALEHEPRLPENEYGELPSYSRHGDAAGQSHLPPAYYGDGAELADDKKGDVVSDIKPAPPHSPSRLAPSAGTSTRTTARIRKVSSANSEKMQRDLDSVSEAIERLYVVSPQLANQRVEPDRRKVRERQLVKLGNAIERLSQGRLEDQRAVAIPAEEEAEEDEQGVTGEERRRAQTVEREQRAIDRMLDQIDRAASRTLADQRVELNGKRKTVIGDLLDTEPEIDDKYETRRRTYILEHTGKGRFDSQDAKLQTRTAAPSSSSPFPVSDEPVTINEFFAGEQPRRDGVDGDDSSPQRSQSLPVVRKKFSSPSLFRAKLAAADEPTASTASTVSTGKNGSSLRSGLFKKPAALAIAGRRGSFDANIMTGLGVFGTTLSRTSSTTGTEILDVPAFDWVTEESRNLGTLVVTFWPRSAAAGKRAADEYDVVAVESDSVLVTSVQGGPASRLSLPCQVVPQKATVTSAAGAVYEIKLVTAGLSSPTKSRADLEVHTPLSTDELRATAPASFHCAMCDIKLVDATRITRYNALPSEHWAELLDAWMCHQDQTLSDDLIAKGKGIKPRDDEGLVGTSYVLLPRAVTSNWASPDVEPTKADNGDLIYPAHCSTCSTLIGASVCPVDSTVGEPTALRLLKYATYPVSSSIDTPATRHSLSSYVTAELLETGQAHACHRFVLEDAETEKARLLLWFFNPAIRVAFSTTASAASALEPPTSSSPSASASSSPDVARRRSTSTLKTTTRSLNAVKVFYTDVKGDSDPACLPFTQAKNERVAYPRAVLDRVDELLRASTLVYPPSKRRFGDLAVGFLERI</sequence>
<dbReference type="GO" id="GO:0000151">
    <property type="term" value="C:ubiquitin ligase complex"/>
    <property type="evidence" value="ECO:0007669"/>
    <property type="project" value="TreeGrafter"/>
</dbReference>
<evidence type="ECO:0000313" key="3">
    <source>
        <dbReference type="Proteomes" id="UP000053890"/>
    </source>
</evidence>
<reference evidence="2 3" key="1">
    <citation type="journal article" date="2015" name="Front. Microbiol.">
        <title>Genome sequence of the plant growth promoting endophytic yeast Rhodotorula graminis WP1.</title>
        <authorList>
            <person name="Firrincieli A."/>
            <person name="Otillar R."/>
            <person name="Salamov A."/>
            <person name="Schmutz J."/>
            <person name="Khan Z."/>
            <person name="Redman R.S."/>
            <person name="Fleck N.D."/>
            <person name="Lindquist E."/>
            <person name="Grigoriev I.V."/>
            <person name="Doty S.L."/>
        </authorList>
    </citation>
    <scope>NUCLEOTIDE SEQUENCE [LARGE SCALE GENOMIC DNA]</scope>
    <source>
        <strain evidence="2 3">WP1</strain>
    </source>
</reference>
<accession>A0A194S7U3</accession>
<feature type="compositionally biased region" description="Low complexity" evidence="1">
    <location>
        <begin position="7"/>
        <end position="25"/>
    </location>
</feature>
<dbReference type="InterPro" id="IPR019193">
    <property type="entry name" value="UBQ-conj_enz_E2-bd_prot"/>
</dbReference>
<feature type="region of interest" description="Disordered" evidence="1">
    <location>
        <begin position="604"/>
        <end position="671"/>
    </location>
</feature>
<protein>
    <recommendedName>
        <fullName evidence="4">HECT-like ubiquitin-conjugating enzyme-binding-domain-containing protein</fullName>
    </recommendedName>
</protein>
<evidence type="ECO:0000313" key="2">
    <source>
        <dbReference type="EMBL" id="KPV75476.1"/>
    </source>
</evidence>
<dbReference type="OrthoDB" id="66510at2759"/>
<dbReference type="Pfam" id="PF09814">
    <property type="entry name" value="HECT_2"/>
    <property type="match status" value="1"/>
</dbReference>
<dbReference type="GO" id="GO:0031624">
    <property type="term" value="F:ubiquitin conjugating enzyme binding"/>
    <property type="evidence" value="ECO:0007669"/>
    <property type="project" value="TreeGrafter"/>
</dbReference>
<feature type="compositionally biased region" description="Basic and acidic residues" evidence="1">
    <location>
        <begin position="604"/>
        <end position="614"/>
    </location>
</feature>
<feature type="region of interest" description="Disordered" evidence="1">
    <location>
        <begin position="1070"/>
        <end position="1097"/>
    </location>
</feature>
<name>A0A194S7U3_RHOGW</name>
<feature type="compositionally biased region" description="Pro residues" evidence="1">
    <location>
        <begin position="149"/>
        <end position="163"/>
    </location>
</feature>
<dbReference type="GO" id="GO:0051865">
    <property type="term" value="P:protein autoubiquitination"/>
    <property type="evidence" value="ECO:0007669"/>
    <property type="project" value="TreeGrafter"/>
</dbReference>
<feature type="compositionally biased region" description="Basic and acidic residues" evidence="1">
    <location>
        <begin position="364"/>
        <end position="377"/>
    </location>
</feature>
<feature type="region of interest" description="Disordered" evidence="1">
    <location>
        <begin position="1"/>
        <end position="32"/>
    </location>
</feature>
<feature type="compositionally biased region" description="Low complexity" evidence="1">
    <location>
        <begin position="624"/>
        <end position="633"/>
    </location>
</feature>
<dbReference type="GO" id="GO:0043161">
    <property type="term" value="P:proteasome-mediated ubiquitin-dependent protein catabolic process"/>
    <property type="evidence" value="ECO:0007669"/>
    <property type="project" value="TreeGrafter"/>
</dbReference>
<feature type="region of interest" description="Disordered" evidence="1">
    <location>
        <begin position="138"/>
        <end position="185"/>
    </location>
</feature>
<organism evidence="2 3">
    <name type="scientific">Rhodotorula graminis (strain WP1)</name>
    <dbReference type="NCBI Taxonomy" id="578459"/>
    <lineage>
        <taxon>Eukaryota</taxon>
        <taxon>Fungi</taxon>
        <taxon>Dikarya</taxon>
        <taxon>Basidiomycota</taxon>
        <taxon>Pucciniomycotina</taxon>
        <taxon>Microbotryomycetes</taxon>
        <taxon>Sporidiobolales</taxon>
        <taxon>Sporidiobolaceae</taxon>
        <taxon>Rhodotorula</taxon>
    </lineage>
</organism>
<dbReference type="EMBL" id="KQ474078">
    <property type="protein sequence ID" value="KPV75476.1"/>
    <property type="molecule type" value="Genomic_DNA"/>
</dbReference>
<dbReference type="GO" id="GO:0005634">
    <property type="term" value="C:nucleus"/>
    <property type="evidence" value="ECO:0007669"/>
    <property type="project" value="TreeGrafter"/>
</dbReference>
<feature type="compositionally biased region" description="Basic and acidic residues" evidence="1">
    <location>
        <begin position="533"/>
        <end position="543"/>
    </location>
</feature>
<dbReference type="GO" id="GO:0005829">
    <property type="term" value="C:cytosol"/>
    <property type="evidence" value="ECO:0007669"/>
    <property type="project" value="TreeGrafter"/>
</dbReference>
<dbReference type="GO" id="GO:0030332">
    <property type="term" value="F:cyclin binding"/>
    <property type="evidence" value="ECO:0007669"/>
    <property type="project" value="TreeGrafter"/>
</dbReference>
<dbReference type="AlphaFoldDB" id="A0A194S7U3"/>
<feature type="region of interest" description="Disordered" evidence="1">
    <location>
        <begin position="68"/>
        <end position="101"/>
    </location>
</feature>
<feature type="compositionally biased region" description="Low complexity" evidence="1">
    <location>
        <begin position="1070"/>
        <end position="1087"/>
    </location>
</feature>
<keyword evidence="3" id="KW-1185">Reference proteome</keyword>
<gene>
    <name evidence="2" type="ORF">RHOBADRAFT_53448</name>
</gene>
<dbReference type="PANTHER" id="PTHR31531:SF2">
    <property type="entry name" value="E3 UBIQUITIN-PROTEIN LIGASE E3D"/>
    <property type="match status" value="1"/>
</dbReference>
<proteinExistence type="predicted"/>
<dbReference type="PANTHER" id="PTHR31531">
    <property type="entry name" value="E3 UBIQUITIN-PROTEIN LIGASE E3D FAMILY MEMBER"/>
    <property type="match status" value="1"/>
</dbReference>
<dbReference type="GO" id="GO:0006513">
    <property type="term" value="P:protein monoubiquitination"/>
    <property type="evidence" value="ECO:0007669"/>
    <property type="project" value="TreeGrafter"/>
</dbReference>
<dbReference type="RefSeq" id="XP_018271525.1">
    <property type="nucleotide sequence ID" value="XM_018416840.1"/>
</dbReference>
<dbReference type="STRING" id="578459.A0A194S7U3"/>
<feature type="compositionally biased region" description="Basic and acidic residues" evidence="1">
    <location>
        <begin position="410"/>
        <end position="419"/>
    </location>
</feature>
<dbReference type="GeneID" id="28977288"/>
<feature type="region of interest" description="Disordered" evidence="1">
    <location>
        <begin position="364"/>
        <end position="460"/>
    </location>
</feature>